<sequence>MSSDGKTPENLADLQTKMSNSSESRGMAGLAQHRRSAEATERRKMIHDQHVKPGFFGQAFHNIFGRHAK</sequence>
<gene>
    <name evidence="2" type="ORF">ISF_06757</name>
</gene>
<name>A0A167R2M5_CORFA</name>
<dbReference type="Proteomes" id="UP000076744">
    <property type="component" value="Unassembled WGS sequence"/>
</dbReference>
<keyword evidence="3" id="KW-1185">Reference proteome</keyword>
<dbReference type="RefSeq" id="XP_018702401.1">
    <property type="nucleotide sequence ID" value="XM_018850361.1"/>
</dbReference>
<dbReference type="EMBL" id="AZHB01000018">
    <property type="protein sequence ID" value="OAA58218.1"/>
    <property type="molecule type" value="Genomic_DNA"/>
</dbReference>
<dbReference type="AlphaFoldDB" id="A0A167R2M5"/>
<evidence type="ECO:0000313" key="3">
    <source>
        <dbReference type="Proteomes" id="UP000076744"/>
    </source>
</evidence>
<accession>A0A167R2M5</accession>
<evidence type="ECO:0000256" key="1">
    <source>
        <dbReference type="SAM" id="MobiDB-lite"/>
    </source>
</evidence>
<feature type="region of interest" description="Disordered" evidence="1">
    <location>
        <begin position="1"/>
        <end position="43"/>
    </location>
</feature>
<organism evidence="2 3">
    <name type="scientific">Cordyceps fumosorosea (strain ARSEF 2679)</name>
    <name type="common">Isaria fumosorosea</name>
    <dbReference type="NCBI Taxonomy" id="1081104"/>
    <lineage>
        <taxon>Eukaryota</taxon>
        <taxon>Fungi</taxon>
        <taxon>Dikarya</taxon>
        <taxon>Ascomycota</taxon>
        <taxon>Pezizomycotina</taxon>
        <taxon>Sordariomycetes</taxon>
        <taxon>Hypocreomycetidae</taxon>
        <taxon>Hypocreales</taxon>
        <taxon>Cordycipitaceae</taxon>
        <taxon>Cordyceps</taxon>
    </lineage>
</organism>
<evidence type="ECO:0000313" key="2">
    <source>
        <dbReference type="EMBL" id="OAA58218.1"/>
    </source>
</evidence>
<dbReference type="OrthoDB" id="4158609at2759"/>
<comment type="caution">
    <text evidence="2">The sequence shown here is derived from an EMBL/GenBank/DDBJ whole genome shotgun (WGS) entry which is preliminary data.</text>
</comment>
<protein>
    <submittedName>
        <fullName evidence="2">Uncharacterized protein</fullName>
    </submittedName>
</protein>
<proteinExistence type="predicted"/>
<reference evidence="2 3" key="1">
    <citation type="journal article" date="2016" name="Genome Biol. Evol.">
        <title>Divergent and convergent evolution of fungal pathogenicity.</title>
        <authorList>
            <person name="Shang Y."/>
            <person name="Xiao G."/>
            <person name="Zheng P."/>
            <person name="Cen K."/>
            <person name="Zhan S."/>
            <person name="Wang C."/>
        </authorList>
    </citation>
    <scope>NUCLEOTIDE SEQUENCE [LARGE SCALE GENOMIC DNA]</scope>
    <source>
        <strain evidence="2 3">ARSEF 2679</strain>
    </source>
</reference>
<dbReference type="GeneID" id="30023049"/>